<keyword evidence="2" id="KW-1185">Reference proteome</keyword>
<organism evidence="1 2">
    <name type="scientific">Vespula maculifrons</name>
    <name type="common">Eastern yellow jacket</name>
    <name type="synonym">Wasp</name>
    <dbReference type="NCBI Taxonomy" id="7453"/>
    <lineage>
        <taxon>Eukaryota</taxon>
        <taxon>Metazoa</taxon>
        <taxon>Ecdysozoa</taxon>
        <taxon>Arthropoda</taxon>
        <taxon>Hexapoda</taxon>
        <taxon>Insecta</taxon>
        <taxon>Pterygota</taxon>
        <taxon>Neoptera</taxon>
        <taxon>Endopterygota</taxon>
        <taxon>Hymenoptera</taxon>
        <taxon>Apocrita</taxon>
        <taxon>Aculeata</taxon>
        <taxon>Vespoidea</taxon>
        <taxon>Vespidae</taxon>
        <taxon>Vespinae</taxon>
        <taxon>Vespula</taxon>
    </lineage>
</organism>
<reference evidence="1 2" key="1">
    <citation type="journal article" date="2024" name="Ann. Entomol. Soc. Am.">
        <title>Genomic analyses of the southern and eastern yellowjacket wasps (Hymenoptera: Vespidae) reveal evolutionary signatures of social life.</title>
        <authorList>
            <person name="Catto M.A."/>
            <person name="Caine P.B."/>
            <person name="Orr S.E."/>
            <person name="Hunt B.G."/>
            <person name="Goodisman M.A.D."/>
        </authorList>
    </citation>
    <scope>NUCLEOTIDE SEQUENCE [LARGE SCALE GENOMIC DNA]</scope>
    <source>
        <strain evidence="1">232</strain>
        <tissue evidence="1">Head and thorax</tissue>
    </source>
</reference>
<sequence length="122" mass="13415">MIPITYSSTKDSETTSGILTPHYLLTLGLERTSIDSSLNVDLQNNPDMLAGLTLNTAFLVKLSPFCFSLCFAQVEFVFAISNTSSKETNLDFDLDTVSTGDHIHEETTRLIMGLAKEAIHDL</sequence>
<accession>A0ABD2C7U0</accession>
<evidence type="ECO:0000313" key="1">
    <source>
        <dbReference type="EMBL" id="KAL2741114.1"/>
    </source>
</evidence>
<evidence type="ECO:0000313" key="2">
    <source>
        <dbReference type="Proteomes" id="UP001607303"/>
    </source>
</evidence>
<protein>
    <submittedName>
        <fullName evidence="1">Uncharacterized protein</fullName>
    </submittedName>
</protein>
<comment type="caution">
    <text evidence="1">The sequence shown here is derived from an EMBL/GenBank/DDBJ whole genome shotgun (WGS) entry which is preliminary data.</text>
</comment>
<dbReference type="EMBL" id="JAYRBN010000059">
    <property type="protein sequence ID" value="KAL2741114.1"/>
    <property type="molecule type" value="Genomic_DNA"/>
</dbReference>
<proteinExistence type="predicted"/>
<name>A0ABD2C7U0_VESMC</name>
<dbReference type="AlphaFoldDB" id="A0ABD2C7U0"/>
<gene>
    <name evidence="1" type="ORF">V1477_010175</name>
</gene>
<dbReference type="Proteomes" id="UP001607303">
    <property type="component" value="Unassembled WGS sequence"/>
</dbReference>